<dbReference type="InterPro" id="IPR050275">
    <property type="entry name" value="PGM_Phosphatase"/>
</dbReference>
<dbReference type="InterPro" id="IPR001345">
    <property type="entry name" value="PG/BPGM_mutase_AS"/>
</dbReference>
<dbReference type="Proteomes" id="UP001597199">
    <property type="component" value="Unassembled WGS sequence"/>
</dbReference>
<name>A0ABW4BG46_9LACO</name>
<accession>A0ABW4BG46</accession>
<dbReference type="SUPFAM" id="SSF53254">
    <property type="entry name" value="Phosphoglycerate mutase-like"/>
    <property type="match status" value="1"/>
</dbReference>
<evidence type="ECO:0000313" key="2">
    <source>
        <dbReference type="Proteomes" id="UP001597199"/>
    </source>
</evidence>
<gene>
    <name evidence="1" type="ORF">ACFQ41_05365</name>
</gene>
<dbReference type="Pfam" id="PF00300">
    <property type="entry name" value="His_Phos_1"/>
    <property type="match status" value="1"/>
</dbReference>
<comment type="caution">
    <text evidence="1">The sequence shown here is derived from an EMBL/GenBank/DDBJ whole genome shotgun (WGS) entry which is preliminary data.</text>
</comment>
<dbReference type="PANTHER" id="PTHR48100:SF5">
    <property type="entry name" value="HISTIDINE PHOSPHATASE FAMILY PROTEIN"/>
    <property type="match status" value="1"/>
</dbReference>
<organism evidence="1 2">
    <name type="scientific">Lacticaseibacillus suilingensis</name>
    <dbReference type="NCBI Taxonomy" id="2799577"/>
    <lineage>
        <taxon>Bacteria</taxon>
        <taxon>Bacillati</taxon>
        <taxon>Bacillota</taxon>
        <taxon>Bacilli</taxon>
        <taxon>Lactobacillales</taxon>
        <taxon>Lactobacillaceae</taxon>
        <taxon>Lacticaseibacillus</taxon>
    </lineage>
</organism>
<evidence type="ECO:0000313" key="1">
    <source>
        <dbReference type="EMBL" id="MFD1398730.1"/>
    </source>
</evidence>
<dbReference type="RefSeq" id="WP_236000450.1">
    <property type="nucleotide sequence ID" value="NZ_BOLV01000007.1"/>
</dbReference>
<dbReference type="InterPro" id="IPR013078">
    <property type="entry name" value="His_Pase_superF_clade-1"/>
</dbReference>
<keyword evidence="2" id="KW-1185">Reference proteome</keyword>
<reference evidence="2" key="1">
    <citation type="journal article" date="2019" name="Int. J. Syst. Evol. Microbiol.">
        <title>The Global Catalogue of Microorganisms (GCM) 10K type strain sequencing project: providing services to taxonomists for standard genome sequencing and annotation.</title>
        <authorList>
            <consortium name="The Broad Institute Genomics Platform"/>
            <consortium name="The Broad Institute Genome Sequencing Center for Infectious Disease"/>
            <person name="Wu L."/>
            <person name="Ma J."/>
        </authorList>
    </citation>
    <scope>NUCLEOTIDE SEQUENCE [LARGE SCALE GENOMIC DNA]</scope>
    <source>
        <strain evidence="2">CCM 9110</strain>
    </source>
</reference>
<dbReference type="PANTHER" id="PTHR48100">
    <property type="entry name" value="BROAD-SPECIFICITY PHOSPHATASE YOR283W-RELATED"/>
    <property type="match status" value="1"/>
</dbReference>
<dbReference type="SMART" id="SM00855">
    <property type="entry name" value="PGAM"/>
    <property type="match status" value="1"/>
</dbReference>
<protein>
    <submittedName>
        <fullName evidence="1">Histidine phosphatase family protein</fullName>
    </submittedName>
</protein>
<dbReference type="Gene3D" id="3.40.50.1240">
    <property type="entry name" value="Phosphoglycerate mutase-like"/>
    <property type="match status" value="1"/>
</dbReference>
<sequence length="188" mass="20995">MKTLYLMRHGETLFNQLRRIQGWCDSPLTARGIGQALAASQWFAAQGITLDEAYCSTAERAADTLELVTKLPYQRKKGLREHGFGQFEGQPEYLNPTPPYGDFFVPWGGESDAQLEARITQTIDTIMEQATGANILVVSHAGACHTFLQHYAPNQLHQRLPNAGIIIFDYAQGDFKLRQIVDPENAQA</sequence>
<dbReference type="EMBL" id="JBHTOA010000023">
    <property type="protein sequence ID" value="MFD1398730.1"/>
    <property type="molecule type" value="Genomic_DNA"/>
</dbReference>
<dbReference type="CDD" id="cd07067">
    <property type="entry name" value="HP_PGM_like"/>
    <property type="match status" value="1"/>
</dbReference>
<proteinExistence type="predicted"/>
<dbReference type="InterPro" id="IPR029033">
    <property type="entry name" value="His_PPase_superfam"/>
</dbReference>
<dbReference type="PROSITE" id="PS00175">
    <property type="entry name" value="PG_MUTASE"/>
    <property type="match status" value="1"/>
</dbReference>